<keyword evidence="4 9" id="KW-0812">Transmembrane</keyword>
<proteinExistence type="inferred from homology"/>
<evidence type="ECO:0000256" key="9">
    <source>
        <dbReference type="SAM" id="Phobius"/>
    </source>
</evidence>
<name>A0A9P8D2K4_MORAP</name>
<feature type="transmembrane region" description="Helical" evidence="9">
    <location>
        <begin position="455"/>
        <end position="472"/>
    </location>
</feature>
<feature type="transmembrane region" description="Helical" evidence="9">
    <location>
        <begin position="47"/>
        <end position="68"/>
    </location>
</feature>
<dbReference type="Proteomes" id="UP000717515">
    <property type="component" value="Unassembled WGS sequence"/>
</dbReference>
<dbReference type="Pfam" id="PF00474">
    <property type="entry name" value="SSF"/>
    <property type="match status" value="1"/>
</dbReference>
<dbReference type="AlphaFoldDB" id="A0A9P8D2K4"/>
<keyword evidence="6 9" id="KW-0472">Membrane</keyword>
<comment type="similarity">
    <text evidence="2 7">Belongs to the sodium:solute symporter (SSF) (TC 2.A.21) family.</text>
</comment>
<feature type="transmembrane region" description="Helical" evidence="9">
    <location>
        <begin position="396"/>
        <end position="415"/>
    </location>
</feature>
<feature type="transmembrane region" description="Helical" evidence="9">
    <location>
        <begin position="308"/>
        <end position="335"/>
    </location>
</feature>
<evidence type="ECO:0000313" key="10">
    <source>
        <dbReference type="EMBL" id="KAG9327344.1"/>
    </source>
</evidence>
<protein>
    <submittedName>
        <fullName evidence="10">Uncharacterized protein</fullName>
    </submittedName>
</protein>
<dbReference type="PANTHER" id="PTHR48086">
    <property type="entry name" value="SODIUM/PROLINE SYMPORTER-RELATED"/>
    <property type="match status" value="1"/>
</dbReference>
<dbReference type="InterPro" id="IPR038377">
    <property type="entry name" value="Na/Glc_symporter_sf"/>
</dbReference>
<dbReference type="InterPro" id="IPR001734">
    <property type="entry name" value="Na/solute_symporter"/>
</dbReference>
<evidence type="ECO:0000256" key="2">
    <source>
        <dbReference type="ARBA" id="ARBA00006434"/>
    </source>
</evidence>
<feature type="transmembrane region" description="Helical" evidence="9">
    <location>
        <begin position="492"/>
        <end position="511"/>
    </location>
</feature>
<evidence type="ECO:0000313" key="11">
    <source>
        <dbReference type="Proteomes" id="UP000717515"/>
    </source>
</evidence>
<accession>A0A9P8D2K4</accession>
<feature type="transmembrane region" description="Helical" evidence="9">
    <location>
        <begin position="202"/>
        <end position="222"/>
    </location>
</feature>
<feature type="region of interest" description="Disordered" evidence="8">
    <location>
        <begin position="532"/>
        <end position="569"/>
    </location>
</feature>
<dbReference type="GO" id="GO:0005886">
    <property type="term" value="C:plasma membrane"/>
    <property type="evidence" value="ECO:0007669"/>
    <property type="project" value="TreeGrafter"/>
</dbReference>
<feature type="transmembrane region" description="Helical" evidence="9">
    <location>
        <begin position="268"/>
        <end position="287"/>
    </location>
</feature>
<evidence type="ECO:0000256" key="7">
    <source>
        <dbReference type="RuleBase" id="RU362091"/>
    </source>
</evidence>
<feature type="transmembrane region" description="Helical" evidence="9">
    <location>
        <begin position="94"/>
        <end position="114"/>
    </location>
</feature>
<dbReference type="Gene3D" id="1.20.1730.10">
    <property type="entry name" value="Sodium/glucose cotransporter"/>
    <property type="match status" value="1"/>
</dbReference>
<evidence type="ECO:0000256" key="6">
    <source>
        <dbReference type="ARBA" id="ARBA00023136"/>
    </source>
</evidence>
<dbReference type="InterPro" id="IPR050277">
    <property type="entry name" value="Sodium:Solute_Symporter"/>
</dbReference>
<evidence type="ECO:0000256" key="3">
    <source>
        <dbReference type="ARBA" id="ARBA00022448"/>
    </source>
</evidence>
<organism evidence="10 11">
    <name type="scientific">Mortierella alpina</name>
    <name type="common">Oleaginous fungus</name>
    <name type="synonym">Mortierella renispora</name>
    <dbReference type="NCBI Taxonomy" id="64518"/>
    <lineage>
        <taxon>Eukaryota</taxon>
        <taxon>Fungi</taxon>
        <taxon>Fungi incertae sedis</taxon>
        <taxon>Mucoromycota</taxon>
        <taxon>Mortierellomycotina</taxon>
        <taxon>Mortierellomycetes</taxon>
        <taxon>Mortierellales</taxon>
        <taxon>Mortierellaceae</taxon>
        <taxon>Mortierella</taxon>
    </lineage>
</organism>
<keyword evidence="3" id="KW-0813">Transport</keyword>
<feature type="transmembrane region" description="Helical" evidence="9">
    <location>
        <begin position="355"/>
        <end position="375"/>
    </location>
</feature>
<feature type="transmembrane region" description="Helical" evidence="9">
    <location>
        <begin position="229"/>
        <end position="248"/>
    </location>
</feature>
<dbReference type="GO" id="GO:0015606">
    <property type="term" value="F:spermidine transmembrane transporter activity"/>
    <property type="evidence" value="ECO:0007669"/>
    <property type="project" value="TreeGrafter"/>
</dbReference>
<evidence type="ECO:0000256" key="1">
    <source>
        <dbReference type="ARBA" id="ARBA00004141"/>
    </source>
</evidence>
<dbReference type="PANTHER" id="PTHR48086:SF10">
    <property type="entry name" value="AGR155CP"/>
    <property type="match status" value="1"/>
</dbReference>
<gene>
    <name evidence="10" type="ORF">KVV02_007120</name>
</gene>
<evidence type="ECO:0000256" key="4">
    <source>
        <dbReference type="ARBA" id="ARBA00022692"/>
    </source>
</evidence>
<sequence>MGKNKKNRLFTASSFLSSLHHFHPPPPSSSSTSLSLATTLPTMSLVSVAYGLSIATVVLFGLGALVLAHRRQSIQTDTTEFFLTARHSVPEKTIAWSFYASGVGAWVIFAMPAYVVSAGIVGLVAYSVSCGLPIFIVARVGAVLHRKYPGVLSLGDFVKWRFGVIPMIIVTLVMMLNMFLALCAEYTAIGNLFEQVIGGPRLPIIVIVAVVTSVYTAVGGLYISILTDVAQGVFGILLLVIMAVYVAVTFRPESLPTPLPEVLGPNYWGWAACGAMPISLTCATIFSEGPWQRIWASADEKALKRGSLWGALGLVVVCFLFGFGGFLAMWAGYPITDPYGTTGFFDLLKAGNETAPAWIVIIAALAVVTMNEGAVDTLQNAIVDTLASRFFRGKSVWFPRVLVFLINVPIVFVSLQGYNIIKLFLIGNLICTICAVPLLLGLVTRFEGFVTGRSMVTGIITGFFSIFVFGYLKKDTLSAGLEYVFLESYDWPSFVLPLVFSFIGALLAAYIESLIRKACGFEYPVPMNFPPEAAGTEHGEAAPDSQTSSVRDLEFAPGKPLVNASGSSI</sequence>
<comment type="subcellular location">
    <subcellularLocation>
        <location evidence="1">Membrane</location>
        <topology evidence="1">Multi-pass membrane protein</topology>
    </subcellularLocation>
</comment>
<keyword evidence="5 9" id="KW-1133">Transmembrane helix</keyword>
<evidence type="ECO:0000256" key="5">
    <source>
        <dbReference type="ARBA" id="ARBA00022989"/>
    </source>
</evidence>
<dbReference type="EMBL" id="JAIFTL010000006">
    <property type="protein sequence ID" value="KAG9327344.1"/>
    <property type="molecule type" value="Genomic_DNA"/>
</dbReference>
<feature type="transmembrane region" description="Helical" evidence="9">
    <location>
        <begin position="120"/>
        <end position="141"/>
    </location>
</feature>
<dbReference type="PROSITE" id="PS50283">
    <property type="entry name" value="NA_SOLUT_SYMP_3"/>
    <property type="match status" value="1"/>
</dbReference>
<reference evidence="10" key="1">
    <citation type="submission" date="2021-07" db="EMBL/GenBank/DDBJ databases">
        <title>Draft genome of Mortierella alpina, strain LL118, isolated from an aspen leaf litter sample.</title>
        <authorList>
            <person name="Yang S."/>
            <person name="Vinatzer B.A."/>
        </authorList>
    </citation>
    <scope>NUCLEOTIDE SEQUENCE</scope>
    <source>
        <strain evidence="10">LL118</strain>
    </source>
</reference>
<comment type="caution">
    <text evidence="10">The sequence shown here is derived from an EMBL/GenBank/DDBJ whole genome shotgun (WGS) entry which is preliminary data.</text>
</comment>
<feature type="transmembrane region" description="Helical" evidence="9">
    <location>
        <begin position="421"/>
        <end position="443"/>
    </location>
</feature>
<feature type="transmembrane region" description="Helical" evidence="9">
    <location>
        <begin position="162"/>
        <end position="182"/>
    </location>
</feature>
<evidence type="ECO:0000256" key="8">
    <source>
        <dbReference type="SAM" id="MobiDB-lite"/>
    </source>
</evidence>